<gene>
    <name evidence="3" type="ORF">JOC47_000445</name>
</gene>
<dbReference type="EMBL" id="JAFBDQ010000002">
    <property type="protein sequence ID" value="MBM7555620.1"/>
    <property type="molecule type" value="Genomic_DNA"/>
</dbReference>
<dbReference type="Proteomes" id="UP000774000">
    <property type="component" value="Unassembled WGS sequence"/>
</dbReference>
<protein>
    <recommendedName>
        <fullName evidence="2">FHA domain-containing protein</fullName>
    </recommendedName>
</protein>
<feature type="domain" description="FHA" evidence="2">
    <location>
        <begin position="124"/>
        <end position="180"/>
    </location>
</feature>
<keyword evidence="1" id="KW-0472">Membrane</keyword>
<proteinExistence type="predicted"/>
<evidence type="ECO:0000256" key="1">
    <source>
        <dbReference type="SAM" id="Phobius"/>
    </source>
</evidence>
<sequence length="210" mass="24384">MKKFLRLINIPRHIRNYLLRRKIKQNKNPAKTRSNKGMWLKVINFLIIVGVIGELTYLNLKYKNPYLFFSSLGIVAVISIFFLVKKIRQFKDNEVEYQNINKLILKDDTGKIIEQWTLNDKTALLVGKKAEVNNVDVDLSRATYSSLISREHAVLNNAENKWYFEDLDSLNGSGIRRKYDSKKSKVNPGQPYKINAGDTLYIANTKLMIQ</sequence>
<dbReference type="Pfam" id="PF00498">
    <property type="entry name" value="FHA"/>
    <property type="match status" value="1"/>
</dbReference>
<comment type="caution">
    <text evidence="3">The sequence shown here is derived from an EMBL/GenBank/DDBJ whole genome shotgun (WGS) entry which is preliminary data.</text>
</comment>
<dbReference type="InterPro" id="IPR008984">
    <property type="entry name" value="SMAD_FHA_dom_sf"/>
</dbReference>
<evidence type="ECO:0000313" key="3">
    <source>
        <dbReference type="EMBL" id="MBM7555620.1"/>
    </source>
</evidence>
<accession>A0A939BM49</accession>
<reference evidence="3" key="1">
    <citation type="submission" date="2021-01" db="EMBL/GenBank/DDBJ databases">
        <title>Genomic Encyclopedia of Type Strains, Phase IV (KMG-IV): sequencing the most valuable type-strain genomes for metagenomic binning, comparative biology and taxonomic classification.</title>
        <authorList>
            <person name="Goeker M."/>
        </authorList>
    </citation>
    <scope>NUCLEOTIDE SEQUENCE</scope>
    <source>
        <strain evidence="3">DSM 23230</strain>
    </source>
</reference>
<name>A0A939BM49_9FIRM</name>
<dbReference type="AlphaFoldDB" id="A0A939BM49"/>
<dbReference type="RefSeq" id="WP_204700347.1">
    <property type="nucleotide sequence ID" value="NZ_JAFBDQ010000002.1"/>
</dbReference>
<dbReference type="InterPro" id="IPR000253">
    <property type="entry name" value="FHA_dom"/>
</dbReference>
<organism evidence="3 4">
    <name type="scientific">Halanaerobacter jeridensis</name>
    <dbReference type="NCBI Taxonomy" id="706427"/>
    <lineage>
        <taxon>Bacteria</taxon>
        <taxon>Bacillati</taxon>
        <taxon>Bacillota</taxon>
        <taxon>Clostridia</taxon>
        <taxon>Halanaerobiales</taxon>
        <taxon>Halobacteroidaceae</taxon>
        <taxon>Halanaerobacter</taxon>
    </lineage>
</organism>
<keyword evidence="1" id="KW-0812">Transmembrane</keyword>
<keyword evidence="4" id="KW-1185">Reference proteome</keyword>
<keyword evidence="1" id="KW-1133">Transmembrane helix</keyword>
<evidence type="ECO:0000313" key="4">
    <source>
        <dbReference type="Proteomes" id="UP000774000"/>
    </source>
</evidence>
<feature type="transmembrane region" description="Helical" evidence="1">
    <location>
        <begin position="38"/>
        <end position="60"/>
    </location>
</feature>
<evidence type="ECO:0000259" key="2">
    <source>
        <dbReference type="PROSITE" id="PS50006"/>
    </source>
</evidence>
<dbReference type="SUPFAM" id="SSF49879">
    <property type="entry name" value="SMAD/FHA domain"/>
    <property type="match status" value="1"/>
</dbReference>
<dbReference type="PROSITE" id="PS50006">
    <property type="entry name" value="FHA_DOMAIN"/>
    <property type="match status" value="1"/>
</dbReference>
<feature type="transmembrane region" description="Helical" evidence="1">
    <location>
        <begin position="66"/>
        <end position="84"/>
    </location>
</feature>
<dbReference type="Gene3D" id="2.60.200.20">
    <property type="match status" value="1"/>
</dbReference>